<dbReference type="Proteomes" id="UP000472372">
    <property type="component" value="Chromosome 1"/>
</dbReference>
<organism evidence="4 5">
    <name type="scientific">Pyrenophora teres f. teres</name>
    <dbReference type="NCBI Taxonomy" id="97479"/>
    <lineage>
        <taxon>Eukaryota</taxon>
        <taxon>Fungi</taxon>
        <taxon>Dikarya</taxon>
        <taxon>Ascomycota</taxon>
        <taxon>Pezizomycotina</taxon>
        <taxon>Dothideomycetes</taxon>
        <taxon>Pleosporomycetidae</taxon>
        <taxon>Pleosporales</taxon>
        <taxon>Pleosporineae</taxon>
        <taxon>Pleosporaceae</taxon>
        <taxon>Pyrenophora</taxon>
    </lineage>
</organism>
<gene>
    <name evidence="4" type="ORF">PTTW11_01056</name>
</gene>
<evidence type="ECO:0000256" key="2">
    <source>
        <dbReference type="ARBA" id="ARBA00023445"/>
    </source>
</evidence>
<evidence type="ECO:0000313" key="5">
    <source>
        <dbReference type="Proteomes" id="UP000472372"/>
    </source>
</evidence>
<dbReference type="InterPro" id="IPR036291">
    <property type="entry name" value="NAD(P)-bd_dom_sf"/>
</dbReference>
<sequence>MGFPHDSVLPQGSLILVTGVTGFLAGIITDQLLQHGFRVRGTVRDPENNKASWMPTHFEKRYGKGTFEMVQVKDMEREGCFDAAVRGCSGVIHVASVTAFSTDPHKIINPSITFVQNILAAAENEPSVSRFVLTSSSAAASQDRVNEAYDLTPDMWANWAIEEAWASTPHTEQKARANYYASKALSEQRMWKYVEERNPRFVVNSVLPDFVIGLAVKPEQQGFASSMALFKQMFENSGDAWRSFGPQWCVDAYDVALLHIAGLVCPHAKNERIFAYAHRKTWTEFIRRLQESYPNHQFPGVYTNVSQSGFPGDYLLIPTSEPDSHEGQDLSNVTGRERAEGLLRWMGSSGWKPLGESLKEVSDYILLN</sequence>
<proteinExistence type="inferred from homology"/>
<evidence type="ECO:0000256" key="1">
    <source>
        <dbReference type="ARBA" id="ARBA00023002"/>
    </source>
</evidence>
<feature type="domain" description="NAD-dependent epimerase/dehydratase" evidence="3">
    <location>
        <begin position="15"/>
        <end position="202"/>
    </location>
</feature>
<dbReference type="GO" id="GO:0016616">
    <property type="term" value="F:oxidoreductase activity, acting on the CH-OH group of donors, NAD or NADP as acceptor"/>
    <property type="evidence" value="ECO:0007669"/>
    <property type="project" value="TreeGrafter"/>
</dbReference>
<dbReference type="PANTHER" id="PTHR10366">
    <property type="entry name" value="NAD DEPENDENT EPIMERASE/DEHYDRATASE"/>
    <property type="match status" value="1"/>
</dbReference>
<name>A0A6S6VUZ4_9PLEO</name>
<keyword evidence="1" id="KW-0560">Oxidoreductase</keyword>
<evidence type="ECO:0000259" key="3">
    <source>
        <dbReference type="Pfam" id="PF01370"/>
    </source>
</evidence>
<protein>
    <submittedName>
        <fullName evidence="4">Aldehyde reductase</fullName>
    </submittedName>
</protein>
<dbReference type="InterPro" id="IPR050425">
    <property type="entry name" value="NAD(P)_dehydrat-like"/>
</dbReference>
<dbReference type="Gene3D" id="3.40.50.720">
    <property type="entry name" value="NAD(P)-binding Rossmann-like Domain"/>
    <property type="match status" value="1"/>
</dbReference>
<comment type="similarity">
    <text evidence="2">Belongs to the NAD(P)-dependent epimerase/dehydratase family. Dihydroflavonol-4-reductase subfamily.</text>
</comment>
<dbReference type="Pfam" id="PF01370">
    <property type="entry name" value="Epimerase"/>
    <property type="match status" value="1"/>
</dbReference>
<dbReference type="EMBL" id="HG992977">
    <property type="protein sequence ID" value="CAE7000313.1"/>
    <property type="molecule type" value="Genomic_DNA"/>
</dbReference>
<dbReference type="SUPFAM" id="SSF51735">
    <property type="entry name" value="NAD(P)-binding Rossmann-fold domains"/>
    <property type="match status" value="1"/>
</dbReference>
<dbReference type="AlphaFoldDB" id="A0A6S6VUZ4"/>
<dbReference type="PANTHER" id="PTHR10366:SF562">
    <property type="entry name" value="ALDEHYDE REDUCTASE II (AFU_ORTHOLOGUE AFUA_1G11360)"/>
    <property type="match status" value="1"/>
</dbReference>
<evidence type="ECO:0000313" key="4">
    <source>
        <dbReference type="EMBL" id="CAE7000313.1"/>
    </source>
</evidence>
<reference evidence="4" key="1">
    <citation type="submission" date="2021-02" db="EMBL/GenBank/DDBJ databases">
        <authorList>
            <person name="Syme A R."/>
            <person name="Syme A R."/>
            <person name="Moolhuijzen P."/>
        </authorList>
    </citation>
    <scope>NUCLEOTIDE SEQUENCE</scope>
    <source>
        <strain evidence="4">W1-1</strain>
    </source>
</reference>
<accession>A0A6S6VUZ4</accession>
<dbReference type="InterPro" id="IPR001509">
    <property type="entry name" value="Epimerase_deHydtase"/>
</dbReference>